<reference evidence="3 4" key="1">
    <citation type="submission" date="2018-08" db="EMBL/GenBank/DDBJ databases">
        <title>Comparative genomics of wild bee and flower associated Lactobacillus reveals potential adaptation to the bee host.</title>
        <authorList>
            <person name="Vuong H.Q."/>
            <person name="Mcfrederick Q.S."/>
        </authorList>
    </citation>
    <scope>NUCLEOTIDE SEQUENCE</scope>
    <source>
        <strain evidence="2 4">HV_13</strain>
        <strain evidence="3">HV_63</strain>
    </source>
</reference>
<dbReference type="EMBL" id="QUBG01000004">
    <property type="protein sequence ID" value="TPR43815.1"/>
    <property type="molecule type" value="Genomic_DNA"/>
</dbReference>
<keyword evidence="4" id="KW-1185">Reference proteome</keyword>
<evidence type="ECO:0000313" key="5">
    <source>
        <dbReference type="Proteomes" id="UP000784700"/>
    </source>
</evidence>
<organism evidence="3 5">
    <name type="scientific">Apilactobacillus micheneri</name>
    <dbReference type="NCBI Taxonomy" id="1899430"/>
    <lineage>
        <taxon>Bacteria</taxon>
        <taxon>Bacillati</taxon>
        <taxon>Bacillota</taxon>
        <taxon>Bacilli</taxon>
        <taxon>Lactobacillales</taxon>
        <taxon>Lactobacillaceae</taxon>
        <taxon>Apilactobacillus</taxon>
    </lineage>
</organism>
<keyword evidence="1" id="KW-0812">Transmembrane</keyword>
<gene>
    <name evidence="2" type="ORF">DY114_00615</name>
    <name evidence="3" type="ORF">DY130_05125</name>
</gene>
<evidence type="ECO:0000256" key="1">
    <source>
        <dbReference type="SAM" id="Phobius"/>
    </source>
</evidence>
<comment type="caution">
    <text evidence="3">The sequence shown here is derived from an EMBL/GenBank/DDBJ whole genome shotgun (WGS) entry which is preliminary data.</text>
</comment>
<dbReference type="Proteomes" id="UP000777560">
    <property type="component" value="Unassembled WGS sequence"/>
</dbReference>
<proteinExistence type="predicted"/>
<accession>A0A9Q8IM64</accession>
<evidence type="ECO:0000313" key="4">
    <source>
        <dbReference type="Proteomes" id="UP000777560"/>
    </source>
</evidence>
<keyword evidence="1" id="KW-1133">Transmembrane helix</keyword>
<dbReference type="EMBL" id="QUAV01000001">
    <property type="protein sequence ID" value="TPR26232.1"/>
    <property type="molecule type" value="Genomic_DNA"/>
</dbReference>
<sequence>MARMEEAAIDKPIADITPKTNTLYKKIPSSLSGKFKYIIKIILGIKLPHMPNKMLNIFMLYFLALINKMIFIINSINVTI</sequence>
<feature type="transmembrane region" description="Helical" evidence="1">
    <location>
        <begin position="55"/>
        <end position="76"/>
    </location>
</feature>
<evidence type="ECO:0000313" key="2">
    <source>
        <dbReference type="EMBL" id="TPR26232.1"/>
    </source>
</evidence>
<dbReference type="AlphaFoldDB" id="A0A9Q8IM64"/>
<name>A0A9Q8IM64_9LACO</name>
<evidence type="ECO:0000313" key="3">
    <source>
        <dbReference type="EMBL" id="TPR43815.1"/>
    </source>
</evidence>
<dbReference type="Proteomes" id="UP000784700">
    <property type="component" value="Unassembled WGS sequence"/>
</dbReference>
<protein>
    <submittedName>
        <fullName evidence="3">Uncharacterized protein</fullName>
    </submittedName>
</protein>
<keyword evidence="1" id="KW-0472">Membrane</keyword>
<dbReference type="RefSeq" id="WP_105964203.1">
    <property type="nucleotide sequence ID" value="NZ_POSO01000002.1"/>
</dbReference>